<keyword evidence="3" id="KW-1185">Reference proteome</keyword>
<dbReference type="Pfam" id="PF02945">
    <property type="entry name" value="Endonuclease_7"/>
    <property type="match status" value="1"/>
</dbReference>
<dbReference type="InterPro" id="IPR038563">
    <property type="entry name" value="Endonuclease_7_sf"/>
</dbReference>
<dbReference type="EMBL" id="PXWG01000341">
    <property type="protein sequence ID" value="PSJ23929.1"/>
    <property type="molecule type" value="Genomic_DNA"/>
</dbReference>
<proteinExistence type="predicted"/>
<gene>
    <name evidence="2" type="ORF">B7P34_36135</name>
</gene>
<dbReference type="Proteomes" id="UP000242427">
    <property type="component" value="Unassembled WGS sequence"/>
</dbReference>
<dbReference type="AlphaFoldDB" id="A0A9X7JHP7"/>
<dbReference type="SUPFAM" id="SSF54060">
    <property type="entry name" value="His-Me finger endonucleases"/>
    <property type="match status" value="1"/>
</dbReference>
<dbReference type="InterPro" id="IPR004211">
    <property type="entry name" value="Endonuclease_7"/>
</dbReference>
<protein>
    <recommendedName>
        <fullName evidence="4">Recombination endonuclease VII</fullName>
    </recommendedName>
</protein>
<evidence type="ECO:0000256" key="1">
    <source>
        <dbReference type="SAM" id="MobiDB-lite"/>
    </source>
</evidence>
<dbReference type="InterPro" id="IPR044925">
    <property type="entry name" value="His-Me_finger_sf"/>
</dbReference>
<sequence>MCRSRGASRKRSATSATARSPATPACGRRIRPRLPRRGWSRRAPIWRPLWRPGSAARSAAPPPDSNPCSGKIRYKEPPRRTLSVDHCHVSGSVRALLCASCNTGLGAFRDDPGRLLAAV</sequence>
<accession>A0A9X7JHP7</accession>
<reference evidence="2 3" key="1">
    <citation type="submission" date="2018-03" db="EMBL/GenBank/DDBJ databases">
        <title>Chitinolytic properties of Streptosporangium nondiastaticum TBG75A20.</title>
        <authorList>
            <person name="Gayathri V."/>
            <person name="Shiburaj S."/>
        </authorList>
    </citation>
    <scope>NUCLEOTIDE SEQUENCE [LARGE SCALE GENOMIC DNA]</scope>
    <source>
        <strain evidence="2 3">TBG75A20</strain>
    </source>
</reference>
<feature type="non-terminal residue" evidence="2">
    <location>
        <position position="119"/>
    </location>
</feature>
<name>A0A9X7JHP7_9ACTN</name>
<evidence type="ECO:0008006" key="4">
    <source>
        <dbReference type="Google" id="ProtNLM"/>
    </source>
</evidence>
<feature type="region of interest" description="Disordered" evidence="1">
    <location>
        <begin position="1"/>
        <end position="71"/>
    </location>
</feature>
<organism evidence="2 3">
    <name type="scientific">Streptosporangium nondiastaticum</name>
    <dbReference type="NCBI Taxonomy" id="35764"/>
    <lineage>
        <taxon>Bacteria</taxon>
        <taxon>Bacillati</taxon>
        <taxon>Actinomycetota</taxon>
        <taxon>Actinomycetes</taxon>
        <taxon>Streptosporangiales</taxon>
        <taxon>Streptosporangiaceae</taxon>
        <taxon>Streptosporangium</taxon>
    </lineage>
</organism>
<evidence type="ECO:0000313" key="3">
    <source>
        <dbReference type="Proteomes" id="UP000242427"/>
    </source>
</evidence>
<evidence type="ECO:0000313" key="2">
    <source>
        <dbReference type="EMBL" id="PSJ23929.1"/>
    </source>
</evidence>
<feature type="compositionally biased region" description="Basic residues" evidence="1">
    <location>
        <begin position="1"/>
        <end position="12"/>
    </location>
</feature>
<feature type="compositionally biased region" description="Basic residues" evidence="1">
    <location>
        <begin position="28"/>
        <end position="40"/>
    </location>
</feature>
<comment type="caution">
    <text evidence="2">The sequence shown here is derived from an EMBL/GenBank/DDBJ whole genome shotgun (WGS) entry which is preliminary data.</text>
</comment>
<feature type="compositionally biased region" description="Low complexity" evidence="1">
    <location>
        <begin position="13"/>
        <end position="25"/>
    </location>
</feature>
<dbReference type="Gene3D" id="3.40.1800.10">
    <property type="entry name" value="His-Me finger endonucleases"/>
    <property type="match status" value="1"/>
</dbReference>